<evidence type="ECO:0000256" key="4">
    <source>
        <dbReference type="SAM" id="Phobius"/>
    </source>
</evidence>
<gene>
    <name evidence="5" type="ORF">Sste5346_009678</name>
</gene>
<dbReference type="InterPro" id="IPR050121">
    <property type="entry name" value="Cytochrome_P450_monoxygenase"/>
</dbReference>
<keyword evidence="4" id="KW-1133">Transmembrane helix</keyword>
<keyword evidence="6" id="KW-1185">Reference proteome</keyword>
<dbReference type="PANTHER" id="PTHR24305">
    <property type="entry name" value="CYTOCHROME P450"/>
    <property type="match status" value="1"/>
</dbReference>
<keyword evidence="3" id="KW-0408">Iron</keyword>
<dbReference type="InterPro" id="IPR002401">
    <property type="entry name" value="Cyt_P450_E_grp-I"/>
</dbReference>
<dbReference type="EMBL" id="JAWCUI010000096">
    <property type="protein sequence ID" value="KAL1888286.1"/>
    <property type="molecule type" value="Genomic_DNA"/>
</dbReference>
<protein>
    <submittedName>
        <fullName evidence="5">Uncharacterized protein</fullName>
    </submittedName>
</protein>
<dbReference type="InterPro" id="IPR001128">
    <property type="entry name" value="Cyt_P450"/>
</dbReference>
<sequence>MALLSSLPSGWLAYAIAGILIAVIVRLLYRVRTDPLSHVPNAGLLAPISRLAWAFPHEYRGTITLDLPKLHDKLGPLVRIGPTEVSFYSLDAYDVIHKAGSKFEKDPRVYGGFVQDGHPALFSITDPGEHARRRRLMGQVYNRSKVPLLEELMLHHITHWTRCIARSPQAVDLPVSCRALEADIISDFSFGTTVGAIGAWANGGELAMVAKNDELASWMPVITNLPGLWEKLESLQTCLATITGYQPALWRGLGDFVEWSHNSFNTLTKSKGEDAAINPTSGFPTLAGTLTRSGLPALTALAEAKENMGPGTDTTSASLAHVLWALAHNASFQDELYRDLKRVGFSTDMTTLEGIPRMRACVKEGVRWAGAAAAMLPRVVPQGGVELHGMFLPEGTILTSSPIWYLRDATAFPNPDEFNPYRWMTPDATELRQDSLRDKYYIPFSKGANVCIGNQ</sequence>
<evidence type="ECO:0000256" key="2">
    <source>
        <dbReference type="ARBA" id="ARBA00022723"/>
    </source>
</evidence>
<keyword evidence="4" id="KW-0472">Membrane</keyword>
<comment type="caution">
    <text evidence="5">The sequence shown here is derived from an EMBL/GenBank/DDBJ whole genome shotgun (WGS) entry which is preliminary data.</text>
</comment>
<name>A0ABR3YJ56_9PEZI</name>
<dbReference type="PRINTS" id="PR00463">
    <property type="entry name" value="EP450I"/>
</dbReference>
<feature type="transmembrane region" description="Helical" evidence="4">
    <location>
        <begin position="12"/>
        <end position="29"/>
    </location>
</feature>
<evidence type="ECO:0000313" key="5">
    <source>
        <dbReference type="EMBL" id="KAL1888286.1"/>
    </source>
</evidence>
<evidence type="ECO:0000256" key="3">
    <source>
        <dbReference type="ARBA" id="ARBA00023004"/>
    </source>
</evidence>
<evidence type="ECO:0000256" key="1">
    <source>
        <dbReference type="ARBA" id="ARBA00022617"/>
    </source>
</evidence>
<organism evidence="5 6">
    <name type="scientific">Sporothrix stenoceras</name>
    <dbReference type="NCBI Taxonomy" id="5173"/>
    <lineage>
        <taxon>Eukaryota</taxon>
        <taxon>Fungi</taxon>
        <taxon>Dikarya</taxon>
        <taxon>Ascomycota</taxon>
        <taxon>Pezizomycotina</taxon>
        <taxon>Sordariomycetes</taxon>
        <taxon>Sordariomycetidae</taxon>
        <taxon>Ophiostomatales</taxon>
        <taxon>Ophiostomataceae</taxon>
        <taxon>Sporothrix</taxon>
    </lineage>
</organism>
<dbReference type="SUPFAM" id="SSF48264">
    <property type="entry name" value="Cytochrome P450"/>
    <property type="match status" value="1"/>
</dbReference>
<reference evidence="5 6" key="1">
    <citation type="journal article" date="2024" name="IMA Fungus">
        <title>IMA Genome - F19 : A genome assembly and annotation guide to empower mycologists, including annotated draft genome sequences of Ceratocystis pirilliformis, Diaporthe australafricana, Fusarium ophioides, Paecilomyces lecythidis, and Sporothrix stenoceras.</title>
        <authorList>
            <person name="Aylward J."/>
            <person name="Wilson A.M."/>
            <person name="Visagie C.M."/>
            <person name="Spraker J."/>
            <person name="Barnes I."/>
            <person name="Buitendag C."/>
            <person name="Ceriani C."/>
            <person name="Del Mar Angel L."/>
            <person name="du Plessis D."/>
            <person name="Fuchs T."/>
            <person name="Gasser K."/>
            <person name="Kramer D."/>
            <person name="Li W."/>
            <person name="Munsamy K."/>
            <person name="Piso A."/>
            <person name="Price J.L."/>
            <person name="Sonnekus B."/>
            <person name="Thomas C."/>
            <person name="van der Nest A."/>
            <person name="van Dijk A."/>
            <person name="van Heerden A."/>
            <person name="van Vuuren N."/>
            <person name="Yilmaz N."/>
            <person name="Duong T.A."/>
            <person name="van der Merwe N.A."/>
            <person name="Wingfield M.J."/>
            <person name="Wingfield B.D."/>
        </authorList>
    </citation>
    <scope>NUCLEOTIDE SEQUENCE [LARGE SCALE GENOMIC DNA]</scope>
    <source>
        <strain evidence="5 6">CMW 5346</strain>
    </source>
</reference>
<keyword evidence="4" id="KW-0812">Transmembrane</keyword>
<proteinExistence type="predicted"/>
<keyword evidence="2" id="KW-0479">Metal-binding</keyword>
<keyword evidence="1" id="KW-0349">Heme</keyword>
<dbReference type="InterPro" id="IPR036396">
    <property type="entry name" value="Cyt_P450_sf"/>
</dbReference>
<dbReference type="PANTHER" id="PTHR24305:SF156">
    <property type="entry name" value="P450, PUTATIVE (EUROFUNG)-RELATED"/>
    <property type="match status" value="1"/>
</dbReference>
<dbReference type="Gene3D" id="1.10.630.10">
    <property type="entry name" value="Cytochrome P450"/>
    <property type="match status" value="1"/>
</dbReference>
<evidence type="ECO:0000313" key="6">
    <source>
        <dbReference type="Proteomes" id="UP001583186"/>
    </source>
</evidence>
<dbReference type="Pfam" id="PF00067">
    <property type="entry name" value="p450"/>
    <property type="match status" value="1"/>
</dbReference>
<dbReference type="Proteomes" id="UP001583186">
    <property type="component" value="Unassembled WGS sequence"/>
</dbReference>
<accession>A0ABR3YJ56</accession>